<dbReference type="RefSeq" id="WP_006956267.1">
    <property type="nucleotide sequence ID" value="NZ_DAIRLQ010000019.1"/>
</dbReference>
<reference evidence="2 3" key="1">
    <citation type="journal article" date="2018" name="Nat. Biotechnol.">
        <title>A standardized bacterial taxonomy based on genome phylogeny substantially revises the tree of life.</title>
        <authorList>
            <person name="Parks D.H."/>
            <person name="Chuvochina M."/>
            <person name="Waite D.W."/>
            <person name="Rinke C."/>
            <person name="Skarshewski A."/>
            <person name="Chaumeil P.A."/>
            <person name="Hugenholtz P."/>
        </authorList>
    </citation>
    <scope>NUCLEOTIDE SEQUENCE [LARGE SCALE GENOMIC DNA]</scope>
    <source>
        <strain evidence="2">UBA9360</strain>
    </source>
</reference>
<evidence type="ECO:0000313" key="2">
    <source>
        <dbReference type="EMBL" id="HAR56078.1"/>
    </source>
</evidence>
<gene>
    <name evidence="2" type="ORF">DCR58_04740</name>
</gene>
<keyword evidence="1" id="KW-0812">Transmembrane</keyword>
<feature type="transmembrane region" description="Helical" evidence="1">
    <location>
        <begin position="214"/>
        <end position="235"/>
    </location>
</feature>
<feature type="transmembrane region" description="Helical" evidence="1">
    <location>
        <begin position="155"/>
        <end position="175"/>
    </location>
</feature>
<evidence type="ECO:0000313" key="3">
    <source>
        <dbReference type="Proteomes" id="UP000262878"/>
    </source>
</evidence>
<comment type="caution">
    <text evidence="2">The sequence shown here is derived from an EMBL/GenBank/DDBJ whole genome shotgun (WGS) entry which is preliminary data.</text>
</comment>
<proteinExistence type="predicted"/>
<feature type="transmembrane region" description="Helical" evidence="1">
    <location>
        <begin position="241"/>
        <end position="263"/>
    </location>
</feature>
<dbReference type="AlphaFoldDB" id="A0A348WNG6"/>
<feature type="transmembrane region" description="Helical" evidence="1">
    <location>
        <begin position="181"/>
        <end position="202"/>
    </location>
</feature>
<accession>A0A348WNG6</accession>
<name>A0A348WNG6_9GAMM</name>
<dbReference type="Proteomes" id="UP000262878">
    <property type="component" value="Unassembled WGS sequence"/>
</dbReference>
<keyword evidence="1" id="KW-1133">Transmembrane helix</keyword>
<keyword evidence="1" id="KW-0472">Membrane</keyword>
<feature type="transmembrane region" description="Helical" evidence="1">
    <location>
        <begin position="296"/>
        <end position="315"/>
    </location>
</feature>
<sequence>MYSDKDIRAAVEAGVMPKQTANAFRDFIQQQRGGVLNQDQEYIPLVHGFNDIFVVIAAVIALAGLWTIGNTMSPLIGGGLVAVASWLLSEYFTRRRHMALPSIVLLVTALGGTFGGVIMQLLAMAVRPDLASGVAFIAASAVATAHWFRFRVPITLAAGIATVVGIIVSFLSTTWLLDSILIDLVIMTGGLVTFGIAMYWDASDVDRTSRRSDVAFWLHLLAAPLMIHPLFNVILGSDFEIGVTQAAATLVVYVVLSVVSLIIDRRALMVSALAYVIFIFSQVLTSVGLVDLGSAVMGLIVGAGLLLVSVFWHPLRSSLVSKLPPALLNKLPSLQ</sequence>
<protein>
    <recommendedName>
        <fullName evidence="4">DUF2157 domain-containing protein</fullName>
    </recommendedName>
</protein>
<feature type="transmembrane region" description="Helical" evidence="1">
    <location>
        <begin position="270"/>
        <end position="290"/>
    </location>
</feature>
<feature type="transmembrane region" description="Helical" evidence="1">
    <location>
        <begin position="75"/>
        <end position="92"/>
    </location>
</feature>
<feature type="transmembrane region" description="Helical" evidence="1">
    <location>
        <begin position="130"/>
        <end position="148"/>
    </location>
</feature>
<feature type="transmembrane region" description="Helical" evidence="1">
    <location>
        <begin position="52"/>
        <end position="69"/>
    </location>
</feature>
<organism evidence="2 3">
    <name type="scientific">Idiomarina baltica</name>
    <dbReference type="NCBI Taxonomy" id="190892"/>
    <lineage>
        <taxon>Bacteria</taxon>
        <taxon>Pseudomonadati</taxon>
        <taxon>Pseudomonadota</taxon>
        <taxon>Gammaproteobacteria</taxon>
        <taxon>Alteromonadales</taxon>
        <taxon>Idiomarinaceae</taxon>
        <taxon>Idiomarina</taxon>
    </lineage>
</organism>
<feature type="transmembrane region" description="Helical" evidence="1">
    <location>
        <begin position="104"/>
        <end position="124"/>
    </location>
</feature>
<dbReference type="STRING" id="314276.OS145_04023"/>
<evidence type="ECO:0000256" key="1">
    <source>
        <dbReference type="SAM" id="Phobius"/>
    </source>
</evidence>
<evidence type="ECO:0008006" key="4">
    <source>
        <dbReference type="Google" id="ProtNLM"/>
    </source>
</evidence>
<dbReference type="EMBL" id="DMUP01000107">
    <property type="protein sequence ID" value="HAR56078.1"/>
    <property type="molecule type" value="Genomic_DNA"/>
</dbReference>